<feature type="region of interest" description="Disordered" evidence="1">
    <location>
        <begin position="1"/>
        <end position="22"/>
    </location>
</feature>
<gene>
    <name evidence="2" type="ORF">NDU88_001651</name>
</gene>
<dbReference type="AlphaFoldDB" id="A0AAV7LC23"/>
<dbReference type="EMBL" id="JANPWB010000015">
    <property type="protein sequence ID" value="KAJ1088494.1"/>
    <property type="molecule type" value="Genomic_DNA"/>
</dbReference>
<comment type="caution">
    <text evidence="2">The sequence shown here is derived from an EMBL/GenBank/DDBJ whole genome shotgun (WGS) entry which is preliminary data.</text>
</comment>
<proteinExistence type="predicted"/>
<organism evidence="2 3">
    <name type="scientific">Pleurodeles waltl</name>
    <name type="common">Iberian ribbed newt</name>
    <dbReference type="NCBI Taxonomy" id="8319"/>
    <lineage>
        <taxon>Eukaryota</taxon>
        <taxon>Metazoa</taxon>
        <taxon>Chordata</taxon>
        <taxon>Craniata</taxon>
        <taxon>Vertebrata</taxon>
        <taxon>Euteleostomi</taxon>
        <taxon>Amphibia</taxon>
        <taxon>Batrachia</taxon>
        <taxon>Caudata</taxon>
        <taxon>Salamandroidea</taxon>
        <taxon>Salamandridae</taxon>
        <taxon>Pleurodelinae</taxon>
        <taxon>Pleurodeles</taxon>
    </lineage>
</organism>
<evidence type="ECO:0000313" key="3">
    <source>
        <dbReference type="Proteomes" id="UP001066276"/>
    </source>
</evidence>
<evidence type="ECO:0000256" key="1">
    <source>
        <dbReference type="SAM" id="MobiDB-lite"/>
    </source>
</evidence>
<dbReference type="Proteomes" id="UP001066276">
    <property type="component" value="Chromosome 11"/>
</dbReference>
<accession>A0AAV7LC23</accession>
<sequence length="142" mass="16101">MAHIQPGSYPEPKRQYDASVTRQHGRADATVMLLGDSSKKSTAPMRPSLKLCETRRSESLETFIYEGKSGLVLINVRIAKKKEKLVPVKRNIKELVKTTHRSIHRWDGRCNSRTSTHWKNTSAILQVFVLTTENSHGKTKST</sequence>
<protein>
    <submittedName>
        <fullName evidence="2">Uncharacterized protein</fullName>
    </submittedName>
</protein>
<keyword evidence="3" id="KW-1185">Reference proteome</keyword>
<reference evidence="2" key="1">
    <citation type="journal article" date="2022" name="bioRxiv">
        <title>Sequencing and chromosome-scale assembly of the giantPleurodeles waltlgenome.</title>
        <authorList>
            <person name="Brown T."/>
            <person name="Elewa A."/>
            <person name="Iarovenko S."/>
            <person name="Subramanian E."/>
            <person name="Araus A.J."/>
            <person name="Petzold A."/>
            <person name="Susuki M."/>
            <person name="Suzuki K.-i.T."/>
            <person name="Hayashi T."/>
            <person name="Toyoda A."/>
            <person name="Oliveira C."/>
            <person name="Osipova E."/>
            <person name="Leigh N.D."/>
            <person name="Simon A."/>
            <person name="Yun M.H."/>
        </authorList>
    </citation>
    <scope>NUCLEOTIDE SEQUENCE</scope>
    <source>
        <strain evidence="2">20211129_DDA</strain>
        <tissue evidence="2">Liver</tissue>
    </source>
</reference>
<name>A0AAV7LC23_PLEWA</name>
<evidence type="ECO:0000313" key="2">
    <source>
        <dbReference type="EMBL" id="KAJ1088494.1"/>
    </source>
</evidence>